<sequence length="901" mass="95938">MSSQTSRNEKINAPVNYALLSSQHGALNGHRRTTLKLIKSGTASSSNSTDSNATASLAPLADLLASSCGNLVVATVSSGARYKGVLVTADISGTGNSAMLIVLDHPKLALKSLLNEKSNVDDDLPERLVIQAKDLIDVEVATAVASNKDAKEVKKNSPGPAPLKADSPSISTSPSSSADSFTSTSSKIPSPATVPKNTQVPASKTISYSELAKRVNTDSSSSSSKTVKAPISTSAAVTTSVVPKIEKKLAAVSLQDTKTNTQDSAKFRTDRDISAGFKFKERELQKWQPDEDTKELTLEDNQFNSGSWDQFKVNEEKFGVESTYDEHLYTTRVNTSATDYNERLQRAQKIAREIEGLTTQDHHVMEERGIVVADDSGMDEEDKYSGVLADVQPAKVDTRGSELMAALRLGSLSNEGSGDVKRSLPGDGKYSTPGQRAAQYHDDPAIVASSATKKTPVVAASTTGLTAAVASVAETSKKDSQKKPASAPQETFRLNAQSEINSLKEFSASFKVPHKMPNDLLPILAKDKSKQDQILKKQEQSKEAKEAAGKEVPSKTTAKPEAQSSRKSSTTDGVKEVKQFKLNPKAAAFTPSRPLQASPSMSMASTVTSPRMQNQKPGSFGGRDKKPHTLTAVEVFGSQDKVPTAESKKKKLNRLREGVNMYASILREQEARKDSSTPITFPKMFTTPPTWDSTVDESYEKVITDQCISQSPAPGHPGVPYMGNPMMGGPGSGPHMAAPGGYNGVAAAGGKFPVSPSMHHSMAQIQQQQMQAAMFYQQFQAGAGGRPGPHMMYMPPGSDPQYMAPGFIVPGGMMGGTYGHMSPTYTGSDMGYSGGSQGLESHHNGGQGGHSHEGRGGSHGGHNNHGSHGSQSSSTHAGHKEHSGYNSNQGNKRYQKKGGYN</sequence>
<dbReference type="Pfam" id="PF06741">
    <property type="entry name" value="LsmAD"/>
    <property type="match status" value="1"/>
</dbReference>
<dbReference type="EMBL" id="CP138899">
    <property type="protein sequence ID" value="WPK27315.1"/>
    <property type="molecule type" value="Genomic_DNA"/>
</dbReference>
<organism evidence="3 4">
    <name type="scientific">Australozyma saopauloensis</name>
    <dbReference type="NCBI Taxonomy" id="291208"/>
    <lineage>
        <taxon>Eukaryota</taxon>
        <taxon>Fungi</taxon>
        <taxon>Dikarya</taxon>
        <taxon>Ascomycota</taxon>
        <taxon>Saccharomycotina</taxon>
        <taxon>Pichiomycetes</taxon>
        <taxon>Metschnikowiaceae</taxon>
        <taxon>Australozyma</taxon>
    </lineage>
</organism>
<dbReference type="GeneID" id="88175756"/>
<dbReference type="GO" id="GO:0010494">
    <property type="term" value="C:cytoplasmic stress granule"/>
    <property type="evidence" value="ECO:0007669"/>
    <property type="project" value="TreeGrafter"/>
</dbReference>
<feature type="region of interest" description="Disordered" evidence="1">
    <location>
        <begin position="414"/>
        <end position="441"/>
    </location>
</feature>
<proteinExistence type="predicted"/>
<dbReference type="RefSeq" id="XP_062879693.1">
    <property type="nucleotide sequence ID" value="XM_063023623.1"/>
</dbReference>
<feature type="region of interest" description="Disordered" evidence="1">
    <location>
        <begin position="213"/>
        <end position="233"/>
    </location>
</feature>
<dbReference type="InterPro" id="IPR025852">
    <property type="entry name" value="SM_dom_ATX"/>
</dbReference>
<reference evidence="3 4" key="1">
    <citation type="submission" date="2023-10" db="EMBL/GenBank/DDBJ databases">
        <title>Draft Genome Sequence of Candida saopaulonensis from a very Premature Infant with Sepsis.</title>
        <authorList>
            <person name="Ning Y."/>
            <person name="Dai R."/>
            <person name="Xiao M."/>
            <person name="Xu Y."/>
            <person name="Yan Q."/>
            <person name="Zhang L."/>
        </authorList>
    </citation>
    <scope>NUCLEOTIDE SEQUENCE [LARGE SCALE GENOMIC DNA]</scope>
    <source>
        <strain evidence="3 4">19XY460</strain>
    </source>
</reference>
<evidence type="ECO:0000313" key="4">
    <source>
        <dbReference type="Proteomes" id="UP001338582"/>
    </source>
</evidence>
<evidence type="ECO:0000256" key="1">
    <source>
        <dbReference type="SAM" id="MobiDB-lite"/>
    </source>
</evidence>
<feature type="region of interest" description="Disordered" evidence="1">
    <location>
        <begin position="148"/>
        <end position="201"/>
    </location>
</feature>
<dbReference type="InterPro" id="IPR045117">
    <property type="entry name" value="ATXN2-like"/>
</dbReference>
<dbReference type="KEGG" id="asau:88175756"/>
<feature type="compositionally biased region" description="Polar residues" evidence="1">
    <location>
        <begin position="593"/>
        <end position="617"/>
    </location>
</feature>
<dbReference type="InterPro" id="IPR009604">
    <property type="entry name" value="LsmAD_domain"/>
</dbReference>
<dbReference type="GO" id="GO:0003729">
    <property type="term" value="F:mRNA binding"/>
    <property type="evidence" value="ECO:0007669"/>
    <property type="project" value="TreeGrafter"/>
</dbReference>
<name>A0AAX4HHK7_9ASCO</name>
<gene>
    <name evidence="3" type="ORF">PUMCH_004696</name>
</gene>
<dbReference type="PANTHER" id="PTHR12854:SF7">
    <property type="entry name" value="ATAXIN-2 HOMOLOG"/>
    <property type="match status" value="1"/>
</dbReference>
<evidence type="ECO:0000313" key="3">
    <source>
        <dbReference type="EMBL" id="WPK27315.1"/>
    </source>
</evidence>
<feature type="compositionally biased region" description="Basic and acidic residues" evidence="1">
    <location>
        <begin position="531"/>
        <end position="553"/>
    </location>
</feature>
<accession>A0AAX4HHK7</accession>
<feature type="compositionally biased region" description="Low complexity" evidence="1">
    <location>
        <begin position="164"/>
        <end position="188"/>
    </location>
</feature>
<dbReference type="AlphaFoldDB" id="A0AAX4HHK7"/>
<feature type="region of interest" description="Disordered" evidence="1">
    <location>
        <begin position="531"/>
        <end position="626"/>
    </location>
</feature>
<dbReference type="SMART" id="SM01272">
    <property type="entry name" value="LsmAD"/>
    <property type="match status" value="1"/>
</dbReference>
<dbReference type="Pfam" id="PF14438">
    <property type="entry name" value="SM-ATX"/>
    <property type="match status" value="1"/>
</dbReference>
<feature type="domain" description="LsmAD" evidence="2">
    <location>
        <begin position="318"/>
        <end position="390"/>
    </location>
</feature>
<feature type="compositionally biased region" description="Polar residues" evidence="1">
    <location>
        <begin position="554"/>
        <end position="572"/>
    </location>
</feature>
<feature type="compositionally biased region" description="Low complexity" evidence="1">
    <location>
        <begin position="864"/>
        <end position="876"/>
    </location>
</feature>
<dbReference type="PANTHER" id="PTHR12854">
    <property type="entry name" value="ATAXIN 2-RELATED"/>
    <property type="match status" value="1"/>
</dbReference>
<dbReference type="GO" id="GO:0034063">
    <property type="term" value="P:stress granule assembly"/>
    <property type="evidence" value="ECO:0007669"/>
    <property type="project" value="TreeGrafter"/>
</dbReference>
<dbReference type="Proteomes" id="UP001338582">
    <property type="component" value="Chromosome 6"/>
</dbReference>
<keyword evidence="4" id="KW-1185">Reference proteome</keyword>
<protein>
    <recommendedName>
        <fullName evidence="2">LsmAD domain-containing protein</fullName>
    </recommendedName>
</protein>
<evidence type="ECO:0000259" key="2">
    <source>
        <dbReference type="SMART" id="SM01272"/>
    </source>
</evidence>
<feature type="region of interest" description="Disordered" evidence="1">
    <location>
        <begin position="829"/>
        <end position="901"/>
    </location>
</feature>